<dbReference type="EMBL" id="ML991788">
    <property type="protein sequence ID" value="KAF2236011.1"/>
    <property type="molecule type" value="Genomic_DNA"/>
</dbReference>
<organism evidence="2 3">
    <name type="scientific">Viridothelium virens</name>
    <name type="common">Speckled blister lichen</name>
    <name type="synonym">Trypethelium virens</name>
    <dbReference type="NCBI Taxonomy" id="1048519"/>
    <lineage>
        <taxon>Eukaryota</taxon>
        <taxon>Fungi</taxon>
        <taxon>Dikarya</taxon>
        <taxon>Ascomycota</taxon>
        <taxon>Pezizomycotina</taxon>
        <taxon>Dothideomycetes</taxon>
        <taxon>Dothideomycetes incertae sedis</taxon>
        <taxon>Trypetheliales</taxon>
        <taxon>Trypetheliaceae</taxon>
        <taxon>Viridothelium</taxon>
    </lineage>
</organism>
<dbReference type="Proteomes" id="UP000800092">
    <property type="component" value="Unassembled WGS sequence"/>
</dbReference>
<dbReference type="AlphaFoldDB" id="A0A6A6HDQ5"/>
<protein>
    <recommendedName>
        <fullName evidence="4">Tat pathway signal sequence</fullName>
    </recommendedName>
</protein>
<dbReference type="InterPro" id="IPR021765">
    <property type="entry name" value="UstYa-like"/>
</dbReference>
<accession>A0A6A6HDQ5</accession>
<dbReference type="Pfam" id="PF11807">
    <property type="entry name" value="UstYa"/>
    <property type="match status" value="1"/>
</dbReference>
<sequence>MRLGYSANIVRTAPAQEAISYHKVNFNSDLFYSSRFRGPPRPELDATWHDLLENSNIRLSSEELRRLGKSSVALADGSGYYGALNVHHHLHCLKSVRQYAHQEYYNITNADKEEHLDHCLDDIRQALMCHADISVFTYDWIPSYRKPLPNFKVAHECVDWELLGNWTRERSFSLYDQKSLIHPDLGVSFPKANGPVEANAWNLDRRLIFPDKVH</sequence>
<dbReference type="GO" id="GO:0043386">
    <property type="term" value="P:mycotoxin biosynthetic process"/>
    <property type="evidence" value="ECO:0007669"/>
    <property type="project" value="InterPro"/>
</dbReference>
<dbReference type="PANTHER" id="PTHR33365:SF7">
    <property type="entry name" value="TAT PATHWAY SIGNAL SEQUENCE"/>
    <property type="match status" value="1"/>
</dbReference>
<dbReference type="PANTHER" id="PTHR33365">
    <property type="entry name" value="YALI0B05434P"/>
    <property type="match status" value="1"/>
</dbReference>
<keyword evidence="3" id="KW-1185">Reference proteome</keyword>
<comment type="similarity">
    <text evidence="1">Belongs to the ustYa family.</text>
</comment>
<evidence type="ECO:0000256" key="1">
    <source>
        <dbReference type="ARBA" id="ARBA00035112"/>
    </source>
</evidence>
<gene>
    <name evidence="2" type="ORF">EV356DRAFT_543004</name>
</gene>
<name>A0A6A6HDQ5_VIRVR</name>
<evidence type="ECO:0000313" key="2">
    <source>
        <dbReference type="EMBL" id="KAF2236011.1"/>
    </source>
</evidence>
<proteinExistence type="inferred from homology"/>
<evidence type="ECO:0008006" key="4">
    <source>
        <dbReference type="Google" id="ProtNLM"/>
    </source>
</evidence>
<dbReference type="OrthoDB" id="3687641at2759"/>
<reference evidence="2" key="1">
    <citation type="journal article" date="2020" name="Stud. Mycol.">
        <title>101 Dothideomycetes genomes: a test case for predicting lifestyles and emergence of pathogens.</title>
        <authorList>
            <person name="Haridas S."/>
            <person name="Albert R."/>
            <person name="Binder M."/>
            <person name="Bloem J."/>
            <person name="Labutti K."/>
            <person name="Salamov A."/>
            <person name="Andreopoulos B."/>
            <person name="Baker S."/>
            <person name="Barry K."/>
            <person name="Bills G."/>
            <person name="Bluhm B."/>
            <person name="Cannon C."/>
            <person name="Castanera R."/>
            <person name="Culley D."/>
            <person name="Daum C."/>
            <person name="Ezra D."/>
            <person name="Gonzalez J."/>
            <person name="Henrissat B."/>
            <person name="Kuo A."/>
            <person name="Liang C."/>
            <person name="Lipzen A."/>
            <person name="Lutzoni F."/>
            <person name="Magnuson J."/>
            <person name="Mondo S."/>
            <person name="Nolan M."/>
            <person name="Ohm R."/>
            <person name="Pangilinan J."/>
            <person name="Park H.-J."/>
            <person name="Ramirez L."/>
            <person name="Alfaro M."/>
            <person name="Sun H."/>
            <person name="Tritt A."/>
            <person name="Yoshinaga Y."/>
            <person name="Zwiers L.-H."/>
            <person name="Turgeon B."/>
            <person name="Goodwin S."/>
            <person name="Spatafora J."/>
            <person name="Crous P."/>
            <person name="Grigoriev I."/>
        </authorList>
    </citation>
    <scope>NUCLEOTIDE SEQUENCE</scope>
    <source>
        <strain evidence="2">Tuck. ex Michener</strain>
    </source>
</reference>
<evidence type="ECO:0000313" key="3">
    <source>
        <dbReference type="Proteomes" id="UP000800092"/>
    </source>
</evidence>